<name>A0A517X0K8_9PLAN</name>
<dbReference type="EMBL" id="CP037422">
    <property type="protein sequence ID" value="QDU11047.1"/>
    <property type="molecule type" value="Genomic_DNA"/>
</dbReference>
<evidence type="ECO:0000313" key="1">
    <source>
        <dbReference type="EMBL" id="QDU11047.1"/>
    </source>
</evidence>
<accession>A0A517X0K8</accession>
<gene>
    <name evidence="1" type="ORF">V202x_44630</name>
</gene>
<proteinExistence type="predicted"/>
<evidence type="ECO:0000313" key="2">
    <source>
        <dbReference type="Proteomes" id="UP000318384"/>
    </source>
</evidence>
<keyword evidence="2" id="KW-1185">Reference proteome</keyword>
<organism evidence="1 2">
    <name type="scientific">Gimesia aquarii</name>
    <dbReference type="NCBI Taxonomy" id="2527964"/>
    <lineage>
        <taxon>Bacteria</taxon>
        <taxon>Pseudomonadati</taxon>
        <taxon>Planctomycetota</taxon>
        <taxon>Planctomycetia</taxon>
        <taxon>Planctomycetales</taxon>
        <taxon>Planctomycetaceae</taxon>
        <taxon>Gimesia</taxon>
    </lineage>
</organism>
<protein>
    <submittedName>
        <fullName evidence="1">Uncharacterized protein</fullName>
    </submittedName>
</protein>
<sequence length="97" mass="10785">MFWFSHLGHFCNFINSDAPQFNLREAVPYFSSEQNPKSNAAAKLLKRCRKSAASSCSTDRETYSSARQKATHLVIPAIADIGPLIKVLQKTLSLIIS</sequence>
<reference evidence="1 2" key="1">
    <citation type="submission" date="2019-03" db="EMBL/GenBank/DDBJ databases">
        <title>Deep-cultivation of Planctomycetes and their phenomic and genomic characterization uncovers novel biology.</title>
        <authorList>
            <person name="Wiegand S."/>
            <person name="Jogler M."/>
            <person name="Boedeker C."/>
            <person name="Pinto D."/>
            <person name="Vollmers J."/>
            <person name="Rivas-Marin E."/>
            <person name="Kohn T."/>
            <person name="Peeters S.H."/>
            <person name="Heuer A."/>
            <person name="Rast P."/>
            <person name="Oberbeckmann S."/>
            <person name="Bunk B."/>
            <person name="Jeske O."/>
            <person name="Meyerdierks A."/>
            <person name="Storesund J.E."/>
            <person name="Kallscheuer N."/>
            <person name="Luecker S."/>
            <person name="Lage O.M."/>
            <person name="Pohl T."/>
            <person name="Merkel B.J."/>
            <person name="Hornburger P."/>
            <person name="Mueller R.-W."/>
            <person name="Bruemmer F."/>
            <person name="Labrenz M."/>
            <person name="Spormann A.M."/>
            <person name="Op den Camp H."/>
            <person name="Overmann J."/>
            <person name="Amann R."/>
            <person name="Jetten M.S.M."/>
            <person name="Mascher T."/>
            <person name="Medema M.H."/>
            <person name="Devos D.P."/>
            <person name="Kaster A.-K."/>
            <person name="Ovreas L."/>
            <person name="Rohde M."/>
            <person name="Galperin M.Y."/>
            <person name="Jogler C."/>
        </authorList>
    </citation>
    <scope>NUCLEOTIDE SEQUENCE [LARGE SCALE GENOMIC DNA]</scope>
    <source>
        <strain evidence="1 2">V202</strain>
    </source>
</reference>
<dbReference type="Proteomes" id="UP000318384">
    <property type="component" value="Chromosome"/>
</dbReference>
<dbReference type="AlphaFoldDB" id="A0A517X0K8"/>